<feature type="compositionally biased region" description="Basic and acidic residues" evidence="2">
    <location>
        <begin position="54"/>
        <end position="63"/>
    </location>
</feature>
<evidence type="ECO:0000313" key="4">
    <source>
        <dbReference type="Proteomes" id="UP000800041"/>
    </source>
</evidence>
<gene>
    <name evidence="3" type="ORF">K402DRAFT_93929</name>
</gene>
<feature type="region of interest" description="Disordered" evidence="2">
    <location>
        <begin position="1"/>
        <end position="63"/>
    </location>
</feature>
<organism evidence="3 4">
    <name type="scientific">Aulographum hederae CBS 113979</name>
    <dbReference type="NCBI Taxonomy" id="1176131"/>
    <lineage>
        <taxon>Eukaryota</taxon>
        <taxon>Fungi</taxon>
        <taxon>Dikarya</taxon>
        <taxon>Ascomycota</taxon>
        <taxon>Pezizomycotina</taxon>
        <taxon>Dothideomycetes</taxon>
        <taxon>Pleosporomycetidae</taxon>
        <taxon>Aulographales</taxon>
        <taxon>Aulographaceae</taxon>
    </lineage>
</organism>
<evidence type="ECO:0000256" key="2">
    <source>
        <dbReference type="SAM" id="MobiDB-lite"/>
    </source>
</evidence>
<feature type="region of interest" description="Disordered" evidence="2">
    <location>
        <begin position="174"/>
        <end position="231"/>
    </location>
</feature>
<name>A0A6G1GZW7_9PEZI</name>
<keyword evidence="4" id="KW-1185">Reference proteome</keyword>
<protein>
    <submittedName>
        <fullName evidence="3">Uncharacterized protein</fullName>
    </submittedName>
</protein>
<feature type="compositionally biased region" description="Polar residues" evidence="2">
    <location>
        <begin position="21"/>
        <end position="33"/>
    </location>
</feature>
<feature type="coiled-coil region" evidence="1">
    <location>
        <begin position="113"/>
        <end position="147"/>
    </location>
</feature>
<keyword evidence="1" id="KW-0175">Coiled coil</keyword>
<dbReference type="AlphaFoldDB" id="A0A6G1GZW7"/>
<proteinExistence type="predicted"/>
<evidence type="ECO:0000256" key="1">
    <source>
        <dbReference type="SAM" id="Coils"/>
    </source>
</evidence>
<dbReference type="Proteomes" id="UP000800041">
    <property type="component" value="Unassembled WGS sequence"/>
</dbReference>
<accession>A0A6G1GZW7</accession>
<evidence type="ECO:0000313" key="3">
    <source>
        <dbReference type="EMBL" id="KAF1986268.1"/>
    </source>
</evidence>
<feature type="compositionally biased region" description="Polar residues" evidence="2">
    <location>
        <begin position="214"/>
        <end position="231"/>
    </location>
</feature>
<reference evidence="3" key="1">
    <citation type="journal article" date="2020" name="Stud. Mycol.">
        <title>101 Dothideomycetes genomes: a test case for predicting lifestyles and emergence of pathogens.</title>
        <authorList>
            <person name="Haridas S."/>
            <person name="Albert R."/>
            <person name="Binder M."/>
            <person name="Bloem J."/>
            <person name="Labutti K."/>
            <person name="Salamov A."/>
            <person name="Andreopoulos B."/>
            <person name="Baker S."/>
            <person name="Barry K."/>
            <person name="Bills G."/>
            <person name="Bluhm B."/>
            <person name="Cannon C."/>
            <person name="Castanera R."/>
            <person name="Culley D."/>
            <person name="Daum C."/>
            <person name="Ezra D."/>
            <person name="Gonzalez J."/>
            <person name="Henrissat B."/>
            <person name="Kuo A."/>
            <person name="Liang C."/>
            <person name="Lipzen A."/>
            <person name="Lutzoni F."/>
            <person name="Magnuson J."/>
            <person name="Mondo S."/>
            <person name="Nolan M."/>
            <person name="Ohm R."/>
            <person name="Pangilinan J."/>
            <person name="Park H.-J."/>
            <person name="Ramirez L."/>
            <person name="Alfaro M."/>
            <person name="Sun H."/>
            <person name="Tritt A."/>
            <person name="Yoshinaga Y."/>
            <person name="Zwiers L.-H."/>
            <person name="Turgeon B."/>
            <person name="Goodwin S."/>
            <person name="Spatafora J."/>
            <person name="Crous P."/>
            <person name="Grigoriev I."/>
        </authorList>
    </citation>
    <scope>NUCLEOTIDE SEQUENCE</scope>
    <source>
        <strain evidence="3">CBS 113979</strain>
    </source>
</reference>
<dbReference type="EMBL" id="ML977158">
    <property type="protein sequence ID" value="KAF1986268.1"/>
    <property type="molecule type" value="Genomic_DNA"/>
</dbReference>
<sequence>MPPKAKPKKNTPPELGFQQPGLAQQGNAPSRTSLGGAGDLLHQLNDFSSNHRRLPADGEPTTKELEEQLVKLEAENDNTERRLRPLMIVKCNIDAKKADEWFDRFDRFAADSLAAKAAKIAEHEKARTEAEATATDLRRQLEQLQSAPQVTVEDENAKRRLKEIHKKELDELAKKKLGGARSAARRSCEAHNRSGCAKRQAHRGSEKEGRRVRSSSTREWQQRAGLSQATQ</sequence>